<sequence>MPVVEALPVGPDTTRWAVWGTTAHLVVTDPAQLPTAGRLARRYLAEVDEACSRLRGDSEIHRVQRAAGRTVRVSGLLAEFVAVALHAAEVTDGDVDPTVGAAMVRLDHHRDLSRLPTCGGWRVPERPTPGWRRVHLDGRALTVPVGVLLDLGATAKAHAVDRCARAVATECGTGVLIGLGGDIATAGPAPEGGWRVRVPGDPAGTVTLPAGAALATSGTTGRSHRILDPRTGRPAPETWRTVSVTGDTSVQASTLTTAAMVRGVDAHPWLAGLGAPARLVSVDGQVITLGGWPAVAQPVHRNPPRTAQAAPR</sequence>
<dbReference type="PANTHER" id="PTHR30040">
    <property type="entry name" value="THIAMINE BIOSYNTHESIS LIPOPROTEIN APBE"/>
    <property type="match status" value="1"/>
</dbReference>
<protein>
    <recommendedName>
        <fullName evidence="3">FAD:protein FMN transferase</fullName>
        <ecNumber evidence="2">2.7.1.180</ecNumber>
    </recommendedName>
    <alternativeName>
        <fullName evidence="9">Flavin transferase</fullName>
    </alternativeName>
</protein>
<organism evidence="11 12">
    <name type="scientific">Planosporangium mesophilum</name>
    <dbReference type="NCBI Taxonomy" id="689768"/>
    <lineage>
        <taxon>Bacteria</taxon>
        <taxon>Bacillati</taxon>
        <taxon>Actinomycetota</taxon>
        <taxon>Actinomycetes</taxon>
        <taxon>Micromonosporales</taxon>
        <taxon>Micromonosporaceae</taxon>
        <taxon>Planosporangium</taxon>
    </lineage>
</organism>
<dbReference type="InterPro" id="IPR003374">
    <property type="entry name" value="ApbE-like_sf"/>
</dbReference>
<dbReference type="EC" id="2.7.1.180" evidence="2"/>
<comment type="catalytic activity">
    <reaction evidence="10">
        <text>L-threonyl-[protein] + FAD = FMN-L-threonyl-[protein] + AMP + H(+)</text>
        <dbReference type="Rhea" id="RHEA:36847"/>
        <dbReference type="Rhea" id="RHEA-COMP:11060"/>
        <dbReference type="Rhea" id="RHEA-COMP:11061"/>
        <dbReference type="ChEBI" id="CHEBI:15378"/>
        <dbReference type="ChEBI" id="CHEBI:30013"/>
        <dbReference type="ChEBI" id="CHEBI:57692"/>
        <dbReference type="ChEBI" id="CHEBI:74257"/>
        <dbReference type="ChEBI" id="CHEBI:456215"/>
        <dbReference type="EC" id="2.7.1.180"/>
    </reaction>
</comment>
<keyword evidence="12" id="KW-1185">Reference proteome</keyword>
<dbReference type="EMBL" id="BOON01000028">
    <property type="protein sequence ID" value="GII23363.1"/>
    <property type="molecule type" value="Genomic_DNA"/>
</dbReference>
<comment type="cofactor">
    <cofactor evidence="1">
        <name>Mg(2+)</name>
        <dbReference type="ChEBI" id="CHEBI:18420"/>
    </cofactor>
</comment>
<evidence type="ECO:0000313" key="12">
    <source>
        <dbReference type="Proteomes" id="UP000599074"/>
    </source>
</evidence>
<gene>
    <name evidence="11" type="primary">apbE_2</name>
    <name evidence="11" type="ORF">Pme01_29600</name>
</gene>
<evidence type="ECO:0000256" key="7">
    <source>
        <dbReference type="ARBA" id="ARBA00022827"/>
    </source>
</evidence>
<accession>A0A8J3TB41</accession>
<dbReference type="Proteomes" id="UP000599074">
    <property type="component" value="Unassembled WGS sequence"/>
</dbReference>
<dbReference type="RefSeq" id="WP_168115944.1">
    <property type="nucleotide sequence ID" value="NZ_BOON01000028.1"/>
</dbReference>
<name>A0A8J3TB41_9ACTN</name>
<dbReference type="AlphaFoldDB" id="A0A8J3TB41"/>
<comment type="caution">
    <text evidence="11">The sequence shown here is derived from an EMBL/GenBank/DDBJ whole genome shotgun (WGS) entry which is preliminary data.</text>
</comment>
<keyword evidence="8" id="KW-0460">Magnesium</keyword>
<keyword evidence="7" id="KW-0274">FAD</keyword>
<dbReference type="GO" id="GO:0016740">
    <property type="term" value="F:transferase activity"/>
    <property type="evidence" value="ECO:0007669"/>
    <property type="project" value="UniProtKB-KW"/>
</dbReference>
<dbReference type="GO" id="GO:0046872">
    <property type="term" value="F:metal ion binding"/>
    <property type="evidence" value="ECO:0007669"/>
    <property type="project" value="UniProtKB-KW"/>
</dbReference>
<dbReference type="SUPFAM" id="SSF143631">
    <property type="entry name" value="ApbE-like"/>
    <property type="match status" value="1"/>
</dbReference>
<dbReference type="PANTHER" id="PTHR30040:SF2">
    <property type="entry name" value="FAD:PROTEIN FMN TRANSFERASE"/>
    <property type="match status" value="1"/>
</dbReference>
<evidence type="ECO:0000256" key="6">
    <source>
        <dbReference type="ARBA" id="ARBA00022723"/>
    </source>
</evidence>
<evidence type="ECO:0000256" key="4">
    <source>
        <dbReference type="ARBA" id="ARBA00022630"/>
    </source>
</evidence>
<dbReference type="Gene3D" id="3.10.520.10">
    <property type="entry name" value="ApbE-like domains"/>
    <property type="match status" value="1"/>
</dbReference>
<evidence type="ECO:0000256" key="3">
    <source>
        <dbReference type="ARBA" id="ARBA00016337"/>
    </source>
</evidence>
<evidence type="ECO:0000256" key="8">
    <source>
        <dbReference type="ARBA" id="ARBA00022842"/>
    </source>
</evidence>
<evidence type="ECO:0000313" key="11">
    <source>
        <dbReference type="EMBL" id="GII23363.1"/>
    </source>
</evidence>
<evidence type="ECO:0000256" key="9">
    <source>
        <dbReference type="ARBA" id="ARBA00031306"/>
    </source>
</evidence>
<evidence type="ECO:0000256" key="2">
    <source>
        <dbReference type="ARBA" id="ARBA00011955"/>
    </source>
</evidence>
<proteinExistence type="predicted"/>
<dbReference type="Pfam" id="PF02424">
    <property type="entry name" value="ApbE"/>
    <property type="match status" value="1"/>
</dbReference>
<reference evidence="11" key="1">
    <citation type="submission" date="2021-01" db="EMBL/GenBank/DDBJ databases">
        <title>Whole genome shotgun sequence of Planosporangium mesophilum NBRC 109066.</title>
        <authorList>
            <person name="Komaki H."/>
            <person name="Tamura T."/>
        </authorList>
    </citation>
    <scope>NUCLEOTIDE SEQUENCE</scope>
    <source>
        <strain evidence="11">NBRC 109066</strain>
    </source>
</reference>
<evidence type="ECO:0000256" key="1">
    <source>
        <dbReference type="ARBA" id="ARBA00001946"/>
    </source>
</evidence>
<keyword evidence="4" id="KW-0285">Flavoprotein</keyword>
<evidence type="ECO:0000256" key="5">
    <source>
        <dbReference type="ARBA" id="ARBA00022679"/>
    </source>
</evidence>
<keyword evidence="6" id="KW-0479">Metal-binding</keyword>
<dbReference type="InterPro" id="IPR024932">
    <property type="entry name" value="ApbE"/>
</dbReference>
<evidence type="ECO:0000256" key="10">
    <source>
        <dbReference type="ARBA" id="ARBA00048540"/>
    </source>
</evidence>
<keyword evidence="5 11" id="KW-0808">Transferase</keyword>